<comment type="caution">
    <text evidence="6">The sequence shown here is derived from an EMBL/GenBank/DDBJ whole genome shotgun (WGS) entry which is preliminary data.</text>
</comment>
<dbReference type="PRINTS" id="PR00370">
    <property type="entry name" value="FMOXYGENASE"/>
</dbReference>
<evidence type="ECO:0000256" key="3">
    <source>
        <dbReference type="ARBA" id="ARBA00022827"/>
    </source>
</evidence>
<dbReference type="GO" id="GO:0050660">
    <property type="term" value="F:flavin adenine dinucleotide binding"/>
    <property type="evidence" value="ECO:0007669"/>
    <property type="project" value="InterPro"/>
</dbReference>
<dbReference type="GO" id="GO:0050661">
    <property type="term" value="F:NADP binding"/>
    <property type="evidence" value="ECO:0007669"/>
    <property type="project" value="InterPro"/>
</dbReference>
<keyword evidence="4" id="KW-0521">NADP</keyword>
<evidence type="ECO:0000256" key="4">
    <source>
        <dbReference type="ARBA" id="ARBA00022857"/>
    </source>
</evidence>
<dbReference type="Gene3D" id="3.50.50.60">
    <property type="entry name" value="FAD/NAD(P)-binding domain"/>
    <property type="match status" value="2"/>
</dbReference>
<evidence type="ECO:0000313" key="6">
    <source>
        <dbReference type="EMBL" id="GLB42154.1"/>
    </source>
</evidence>
<dbReference type="Pfam" id="PF00743">
    <property type="entry name" value="FMO-like"/>
    <property type="match status" value="2"/>
</dbReference>
<dbReference type="GO" id="GO:0004499">
    <property type="term" value="F:N,N-dimethylaniline monooxygenase activity"/>
    <property type="evidence" value="ECO:0007669"/>
    <property type="project" value="InterPro"/>
</dbReference>
<keyword evidence="7" id="KW-1185">Reference proteome</keyword>
<dbReference type="SUPFAM" id="SSF51905">
    <property type="entry name" value="FAD/NAD(P)-binding domain"/>
    <property type="match status" value="1"/>
</dbReference>
<dbReference type="PANTHER" id="PTHR23023">
    <property type="entry name" value="DIMETHYLANILINE MONOOXYGENASE"/>
    <property type="match status" value="1"/>
</dbReference>
<sequence>MDLPTLQPESSSKEDFKTICIIGAGPSGLAALKVILDSPQYKAGKWKPTAFESRDSIGGVWLPAPPTDDPPLTPLYDSLTSNLPHPIMAFPSYPFPPSTPLFPRANLVLDYLSSYADHFHLRPHIKLNTTVASVVRSPASTSSSPTWHVSLSTGNTLNFDLVLVCNGHYRIPRYPNIPGLARWLNARRASHSAWYRHPTTNLGPTVLVVGAGPSGHDIARDMLTASHTSTVIHSGPAHANTDVGNLKLRGRVSHFGESGEVAFEDGTTEHGVSHAILATGYELSFPFLPPFIVRPGVPPPAPPLPKELYNSTYSLFPLARHLWPLHHCIPSSSMAFLGLLVRVAPFPVVEAQARAALYAFEDRERLDSTREAVEVVTRYEALRERVGSDDPTAIAKAWHRFEPLEQFDYRDALYDFVSSPRDGDLEAVWESRSVEGSSNGIGRGARVPEWEKEAYLAKDVLRKAWVRLEERGEAEEWVRGVGEGGLHEWVEMMRRLKTWAEEHWQEIDVVNEEVDKSRL</sequence>
<reference evidence="6" key="1">
    <citation type="submission" date="2022-07" db="EMBL/GenBank/DDBJ databases">
        <title>The genome of Lyophyllum shimeji provides insight into the initial evolution of ectomycorrhizal fungal genome.</title>
        <authorList>
            <person name="Kobayashi Y."/>
            <person name="Shibata T."/>
            <person name="Hirakawa H."/>
            <person name="Shigenobu S."/>
            <person name="Nishiyama T."/>
            <person name="Yamada A."/>
            <person name="Hasebe M."/>
            <person name="Kawaguchi M."/>
        </authorList>
    </citation>
    <scope>NUCLEOTIDE SEQUENCE</scope>
    <source>
        <strain evidence="6">AT787</strain>
    </source>
</reference>
<keyword evidence="2" id="KW-0285">Flavoprotein</keyword>
<dbReference type="InterPro" id="IPR000960">
    <property type="entry name" value="Flavin_mOase"/>
</dbReference>
<comment type="similarity">
    <text evidence="1">Belongs to the FMO family.</text>
</comment>
<accession>A0A9P3PV67</accession>
<protein>
    <submittedName>
        <fullName evidence="6">FMO family protein</fullName>
    </submittedName>
</protein>
<keyword evidence="5" id="KW-0560">Oxidoreductase</keyword>
<dbReference type="OrthoDB" id="66881at2759"/>
<keyword evidence="3" id="KW-0274">FAD</keyword>
<dbReference type="InterPro" id="IPR036188">
    <property type="entry name" value="FAD/NAD-bd_sf"/>
</dbReference>
<dbReference type="EMBL" id="BRPK01000011">
    <property type="protein sequence ID" value="GLB42154.1"/>
    <property type="molecule type" value="Genomic_DNA"/>
</dbReference>
<dbReference type="InterPro" id="IPR050346">
    <property type="entry name" value="FMO-like"/>
</dbReference>
<name>A0A9P3PV67_LYOSH</name>
<dbReference type="Proteomes" id="UP001063166">
    <property type="component" value="Unassembled WGS sequence"/>
</dbReference>
<gene>
    <name evidence="6" type="primary">FMO1</name>
    <name evidence="6" type="ORF">LshimejAT787_1101690</name>
</gene>
<dbReference type="InterPro" id="IPR020946">
    <property type="entry name" value="Flavin_mOase-like"/>
</dbReference>
<organism evidence="6 7">
    <name type="scientific">Lyophyllum shimeji</name>
    <name type="common">Hon-shimeji</name>
    <name type="synonym">Tricholoma shimeji</name>
    <dbReference type="NCBI Taxonomy" id="47721"/>
    <lineage>
        <taxon>Eukaryota</taxon>
        <taxon>Fungi</taxon>
        <taxon>Dikarya</taxon>
        <taxon>Basidiomycota</taxon>
        <taxon>Agaricomycotina</taxon>
        <taxon>Agaricomycetes</taxon>
        <taxon>Agaricomycetidae</taxon>
        <taxon>Agaricales</taxon>
        <taxon>Tricholomatineae</taxon>
        <taxon>Lyophyllaceae</taxon>
        <taxon>Lyophyllum</taxon>
    </lineage>
</organism>
<evidence type="ECO:0000256" key="1">
    <source>
        <dbReference type="ARBA" id="ARBA00009183"/>
    </source>
</evidence>
<evidence type="ECO:0000313" key="7">
    <source>
        <dbReference type="Proteomes" id="UP001063166"/>
    </source>
</evidence>
<proteinExistence type="inferred from homology"/>
<evidence type="ECO:0000256" key="2">
    <source>
        <dbReference type="ARBA" id="ARBA00022630"/>
    </source>
</evidence>
<evidence type="ECO:0000256" key="5">
    <source>
        <dbReference type="ARBA" id="ARBA00023002"/>
    </source>
</evidence>
<dbReference type="AlphaFoldDB" id="A0A9P3PV67"/>